<dbReference type="PROSITE" id="PS00061">
    <property type="entry name" value="ADH_SHORT"/>
    <property type="match status" value="1"/>
</dbReference>
<protein>
    <submittedName>
        <fullName evidence="2">3-oxoacyl-ACP reductase FabG</fullName>
    </submittedName>
</protein>
<comment type="caution">
    <text evidence="2">The sequence shown here is derived from an EMBL/GenBank/DDBJ whole genome shotgun (WGS) entry which is preliminary data.</text>
</comment>
<dbReference type="SUPFAM" id="SSF51735">
    <property type="entry name" value="NAD(P)-binding Rossmann-fold domains"/>
    <property type="match status" value="1"/>
</dbReference>
<dbReference type="Proteomes" id="UP000769766">
    <property type="component" value="Unassembled WGS sequence"/>
</dbReference>
<dbReference type="GO" id="GO:0032787">
    <property type="term" value="P:monocarboxylic acid metabolic process"/>
    <property type="evidence" value="ECO:0007669"/>
    <property type="project" value="UniProtKB-ARBA"/>
</dbReference>
<sequence length="253" mass="27444">MELKDRVGIVTGSGRGIGRSTALVFARQGADVTVVDIDGETAEQVATEVKAMGRQAIALQANLTDREAADRMVKQTLEAFGRVDILVNNVGWDTLRPFSKKPPELWQKIIDLNLMTTLYCTRAVIDSMTVQRYGKIVNIASDAGRFGSKYEAVYSATKGGVIAFTKAMARELAPYNINVNCVAPGITQTPLLEEIMKDPEVAQLLGSLEENVPLGRRGRPEDIAEAVSFLCSNRADYITGQTLSVNGGLCMND</sequence>
<evidence type="ECO:0000313" key="3">
    <source>
        <dbReference type="Proteomes" id="UP000769766"/>
    </source>
</evidence>
<evidence type="ECO:0000313" key="2">
    <source>
        <dbReference type="EMBL" id="MBI2875772.1"/>
    </source>
</evidence>
<comment type="similarity">
    <text evidence="1">Belongs to the short-chain dehydrogenases/reductases (SDR) family.</text>
</comment>
<evidence type="ECO:0000256" key="1">
    <source>
        <dbReference type="ARBA" id="ARBA00006484"/>
    </source>
</evidence>
<dbReference type="Pfam" id="PF13561">
    <property type="entry name" value="adh_short_C2"/>
    <property type="match status" value="1"/>
</dbReference>
<dbReference type="InterPro" id="IPR036291">
    <property type="entry name" value="NAD(P)-bd_dom_sf"/>
</dbReference>
<reference evidence="2" key="1">
    <citation type="submission" date="2020-07" db="EMBL/GenBank/DDBJ databases">
        <title>Huge and variable diversity of episymbiotic CPR bacteria and DPANN archaea in groundwater ecosystems.</title>
        <authorList>
            <person name="He C.Y."/>
            <person name="Keren R."/>
            <person name="Whittaker M."/>
            <person name="Farag I.F."/>
            <person name="Doudna J."/>
            <person name="Cate J.H.D."/>
            <person name="Banfield J.F."/>
        </authorList>
    </citation>
    <scope>NUCLEOTIDE SEQUENCE</scope>
    <source>
        <strain evidence="2">NC_groundwater_672_Ag_B-0.1um_62_36</strain>
    </source>
</reference>
<dbReference type="Gene3D" id="3.40.50.720">
    <property type="entry name" value="NAD(P)-binding Rossmann-like Domain"/>
    <property type="match status" value="1"/>
</dbReference>
<dbReference type="InterPro" id="IPR050259">
    <property type="entry name" value="SDR"/>
</dbReference>
<gene>
    <name evidence="2" type="ORF">HYY20_02700</name>
</gene>
<dbReference type="PRINTS" id="PR00080">
    <property type="entry name" value="SDRFAMILY"/>
</dbReference>
<dbReference type="EMBL" id="JACPRF010000080">
    <property type="protein sequence ID" value="MBI2875772.1"/>
    <property type="molecule type" value="Genomic_DNA"/>
</dbReference>
<dbReference type="PANTHER" id="PTHR42879:SF2">
    <property type="entry name" value="3-OXOACYL-[ACYL-CARRIER-PROTEIN] REDUCTASE FABG"/>
    <property type="match status" value="1"/>
</dbReference>
<dbReference type="NCBIfam" id="NF009466">
    <property type="entry name" value="PRK12826.1-2"/>
    <property type="match status" value="1"/>
</dbReference>
<dbReference type="AlphaFoldDB" id="A0A932FVZ3"/>
<dbReference type="NCBIfam" id="NF005559">
    <property type="entry name" value="PRK07231.1"/>
    <property type="match status" value="1"/>
</dbReference>
<dbReference type="FunFam" id="3.40.50.720:FF:000084">
    <property type="entry name" value="Short-chain dehydrogenase reductase"/>
    <property type="match status" value="1"/>
</dbReference>
<accession>A0A932FVZ3</accession>
<organism evidence="2 3">
    <name type="scientific">Tectimicrobiota bacterium</name>
    <dbReference type="NCBI Taxonomy" id="2528274"/>
    <lineage>
        <taxon>Bacteria</taxon>
        <taxon>Pseudomonadati</taxon>
        <taxon>Nitrospinota/Tectimicrobiota group</taxon>
        <taxon>Candidatus Tectimicrobiota</taxon>
    </lineage>
</organism>
<dbReference type="InterPro" id="IPR002347">
    <property type="entry name" value="SDR_fam"/>
</dbReference>
<dbReference type="PRINTS" id="PR00081">
    <property type="entry name" value="GDHRDH"/>
</dbReference>
<dbReference type="PANTHER" id="PTHR42879">
    <property type="entry name" value="3-OXOACYL-(ACYL-CARRIER-PROTEIN) REDUCTASE"/>
    <property type="match status" value="1"/>
</dbReference>
<proteinExistence type="inferred from homology"/>
<dbReference type="InterPro" id="IPR020904">
    <property type="entry name" value="Sc_DH/Rdtase_CS"/>
</dbReference>
<name>A0A932FVZ3_UNCTE</name>